<dbReference type="PROSITE" id="PS00374">
    <property type="entry name" value="MGMT"/>
    <property type="match status" value="1"/>
</dbReference>
<keyword evidence="2 9" id="KW-0489">Methyltransferase</keyword>
<organism evidence="9 10">
    <name type="scientific">Trueperella bonasi</name>
    <dbReference type="NCBI Taxonomy" id="312286"/>
    <lineage>
        <taxon>Bacteria</taxon>
        <taxon>Bacillati</taxon>
        <taxon>Actinomycetota</taxon>
        <taxon>Actinomycetes</taxon>
        <taxon>Actinomycetales</taxon>
        <taxon>Actinomycetaceae</taxon>
        <taxon>Trueperella</taxon>
    </lineage>
</organism>
<feature type="domain" description="Methylguanine DNA methyltransferase ribonuclease-like" evidence="8">
    <location>
        <begin position="5"/>
        <end position="74"/>
    </location>
</feature>
<evidence type="ECO:0000256" key="2">
    <source>
        <dbReference type="ARBA" id="ARBA00022603"/>
    </source>
</evidence>
<dbReference type="InterPro" id="IPR036388">
    <property type="entry name" value="WH-like_DNA-bd_sf"/>
</dbReference>
<evidence type="ECO:0000256" key="3">
    <source>
        <dbReference type="ARBA" id="ARBA00022679"/>
    </source>
</evidence>
<proteinExistence type="predicted"/>
<dbReference type="Proteomes" id="UP001243212">
    <property type="component" value="Unassembled WGS sequence"/>
</dbReference>
<dbReference type="Pfam" id="PF01035">
    <property type="entry name" value="DNA_binding_1"/>
    <property type="match status" value="1"/>
</dbReference>
<evidence type="ECO:0000313" key="10">
    <source>
        <dbReference type="Proteomes" id="UP001243212"/>
    </source>
</evidence>
<dbReference type="InterPro" id="IPR001497">
    <property type="entry name" value="MethylDNA_cys_MeTrfase_AS"/>
</dbReference>
<dbReference type="Pfam" id="PF02870">
    <property type="entry name" value="Methyltransf_1N"/>
    <property type="match status" value="1"/>
</dbReference>
<dbReference type="Gene3D" id="3.30.160.70">
    <property type="entry name" value="Methylated DNA-protein cysteine methyltransferase domain"/>
    <property type="match status" value="1"/>
</dbReference>
<evidence type="ECO:0000259" key="7">
    <source>
        <dbReference type="Pfam" id="PF01035"/>
    </source>
</evidence>
<gene>
    <name evidence="9" type="ORF">J2S70_000979</name>
</gene>
<dbReference type="GO" id="GO:0003908">
    <property type="term" value="F:methylated-DNA-[protein]-cysteine S-methyltransferase activity"/>
    <property type="evidence" value="ECO:0007669"/>
    <property type="project" value="UniProtKB-EC"/>
</dbReference>
<sequence length="146" mass="15279">MDEFAVFDSPLGPLTIQMKAGALCGLWMENQKNFPNEAIAAARSAPLPPARGVVAQWLTDYFAGSRPGLSFPVRPAGTYFQLAVWSALLDIPYGEMATYSAVAQIVGERRGAPSSARAIGGAVAKNALMIVVPCHRVVGASGSLTG</sequence>
<dbReference type="GO" id="GO:0032259">
    <property type="term" value="P:methylation"/>
    <property type="evidence" value="ECO:0007669"/>
    <property type="project" value="UniProtKB-KW"/>
</dbReference>
<dbReference type="InterPro" id="IPR036631">
    <property type="entry name" value="MGMT_N_sf"/>
</dbReference>
<feature type="domain" description="Methylated-DNA-[protein]-cysteine S-methyltransferase DNA binding" evidence="7">
    <location>
        <begin position="80"/>
        <end position="146"/>
    </location>
</feature>
<reference evidence="9 10" key="1">
    <citation type="submission" date="2023-07" db="EMBL/GenBank/DDBJ databases">
        <title>Sequencing the genomes of 1000 actinobacteria strains.</title>
        <authorList>
            <person name="Klenk H.-P."/>
        </authorList>
    </citation>
    <scope>NUCLEOTIDE SEQUENCE [LARGE SCALE GENOMIC DNA]</scope>
    <source>
        <strain evidence="9 10">DSM 17163</strain>
    </source>
</reference>
<dbReference type="InterPro" id="IPR036217">
    <property type="entry name" value="MethylDNA_cys_MeTrfase_DNAb"/>
</dbReference>
<comment type="catalytic activity">
    <reaction evidence="6">
        <text>a 6-O-methyl-2'-deoxyguanosine in DNA + L-cysteinyl-[protein] = S-methyl-L-cysteinyl-[protein] + a 2'-deoxyguanosine in DNA</text>
        <dbReference type="Rhea" id="RHEA:24000"/>
        <dbReference type="Rhea" id="RHEA-COMP:10131"/>
        <dbReference type="Rhea" id="RHEA-COMP:10132"/>
        <dbReference type="Rhea" id="RHEA-COMP:11367"/>
        <dbReference type="Rhea" id="RHEA-COMP:11368"/>
        <dbReference type="ChEBI" id="CHEBI:29950"/>
        <dbReference type="ChEBI" id="CHEBI:82612"/>
        <dbReference type="ChEBI" id="CHEBI:85445"/>
        <dbReference type="ChEBI" id="CHEBI:85448"/>
        <dbReference type="EC" id="2.1.1.63"/>
    </reaction>
</comment>
<keyword evidence="4" id="KW-0227">DNA damage</keyword>
<dbReference type="EMBL" id="JAUSQX010000001">
    <property type="protein sequence ID" value="MDP9806397.1"/>
    <property type="molecule type" value="Genomic_DNA"/>
</dbReference>
<evidence type="ECO:0000259" key="8">
    <source>
        <dbReference type="Pfam" id="PF02870"/>
    </source>
</evidence>
<name>A0ABT9NGT5_9ACTO</name>
<dbReference type="InterPro" id="IPR014048">
    <property type="entry name" value="MethylDNA_cys_MeTrfase_DNA-bd"/>
</dbReference>
<keyword evidence="5" id="KW-0234">DNA repair</keyword>
<evidence type="ECO:0000256" key="4">
    <source>
        <dbReference type="ARBA" id="ARBA00022763"/>
    </source>
</evidence>
<dbReference type="InterPro" id="IPR008332">
    <property type="entry name" value="MethylG_MeTrfase_N"/>
</dbReference>
<evidence type="ECO:0000256" key="1">
    <source>
        <dbReference type="ARBA" id="ARBA00001286"/>
    </source>
</evidence>
<dbReference type="PANTHER" id="PTHR10815:SF5">
    <property type="entry name" value="METHYLATED-DNA--PROTEIN-CYSTEINE METHYLTRANSFERASE"/>
    <property type="match status" value="1"/>
</dbReference>
<evidence type="ECO:0000313" key="9">
    <source>
        <dbReference type="EMBL" id="MDP9806397.1"/>
    </source>
</evidence>
<dbReference type="CDD" id="cd06445">
    <property type="entry name" value="ATase"/>
    <property type="match status" value="1"/>
</dbReference>
<keyword evidence="10" id="KW-1185">Reference proteome</keyword>
<dbReference type="EC" id="2.1.1.63" evidence="9"/>
<dbReference type="Gene3D" id="1.10.10.10">
    <property type="entry name" value="Winged helix-like DNA-binding domain superfamily/Winged helix DNA-binding domain"/>
    <property type="match status" value="1"/>
</dbReference>
<comment type="caution">
    <text evidence="9">The sequence shown here is derived from an EMBL/GenBank/DDBJ whole genome shotgun (WGS) entry which is preliminary data.</text>
</comment>
<dbReference type="SUPFAM" id="SSF46767">
    <property type="entry name" value="Methylated DNA-protein cysteine methyltransferase, C-terminal domain"/>
    <property type="match status" value="1"/>
</dbReference>
<evidence type="ECO:0000256" key="5">
    <source>
        <dbReference type="ARBA" id="ARBA00023204"/>
    </source>
</evidence>
<keyword evidence="3 9" id="KW-0808">Transferase</keyword>
<comment type="catalytic activity">
    <reaction evidence="1">
        <text>a 4-O-methyl-thymidine in DNA + L-cysteinyl-[protein] = a thymidine in DNA + S-methyl-L-cysteinyl-[protein]</text>
        <dbReference type="Rhea" id="RHEA:53428"/>
        <dbReference type="Rhea" id="RHEA-COMP:10131"/>
        <dbReference type="Rhea" id="RHEA-COMP:10132"/>
        <dbReference type="Rhea" id="RHEA-COMP:13555"/>
        <dbReference type="Rhea" id="RHEA-COMP:13556"/>
        <dbReference type="ChEBI" id="CHEBI:29950"/>
        <dbReference type="ChEBI" id="CHEBI:82612"/>
        <dbReference type="ChEBI" id="CHEBI:137386"/>
        <dbReference type="ChEBI" id="CHEBI:137387"/>
        <dbReference type="EC" id="2.1.1.63"/>
    </reaction>
</comment>
<dbReference type="RefSeq" id="WP_307682623.1">
    <property type="nucleotide sequence ID" value="NZ_JAUSQX010000001.1"/>
</dbReference>
<dbReference type="SUPFAM" id="SSF53155">
    <property type="entry name" value="Methylated DNA-protein cysteine methyltransferase domain"/>
    <property type="match status" value="1"/>
</dbReference>
<accession>A0ABT9NGT5</accession>
<dbReference type="NCBIfam" id="TIGR00589">
    <property type="entry name" value="ogt"/>
    <property type="match status" value="1"/>
</dbReference>
<evidence type="ECO:0000256" key="6">
    <source>
        <dbReference type="ARBA" id="ARBA00049348"/>
    </source>
</evidence>
<protein>
    <submittedName>
        <fullName evidence="9">Methylated-DNA-[protein]-cysteine S-methyltransferase</fullName>
        <ecNumber evidence="9">2.1.1.63</ecNumber>
    </submittedName>
</protein>
<dbReference type="PANTHER" id="PTHR10815">
    <property type="entry name" value="METHYLATED-DNA--PROTEIN-CYSTEINE METHYLTRANSFERASE"/>
    <property type="match status" value="1"/>
</dbReference>